<evidence type="ECO:0000256" key="3">
    <source>
        <dbReference type="ARBA" id="ARBA00022723"/>
    </source>
</evidence>
<dbReference type="InterPro" id="IPR036264">
    <property type="entry name" value="Bact_exopeptidase_dim_dom"/>
</dbReference>
<dbReference type="Gene3D" id="3.40.630.10">
    <property type="entry name" value="Zn peptidases"/>
    <property type="match status" value="1"/>
</dbReference>
<keyword evidence="2" id="KW-0645">Protease</keyword>
<reference evidence="7 10" key="2">
    <citation type="submission" date="2019-11" db="EMBL/GenBank/DDBJ databases">
        <title>Whole genome shotgun sequencing (WGS) data from Adlercreutzia equolifaciens ResAG-91, Eggerthella lenta MRI-F36, MRI-F37, MRI-F40, ResAG-49, ResAG-88, ResAG-121, ResAG-145, and Gordonibacter sp. ResAG-5, ResAG-26, ResAG-43, ResAG-50, ResAG-59.</title>
        <authorList>
            <person name="Stoll D.A."/>
            <person name="Danylec N."/>
            <person name="Franz C.M.A.P."/>
            <person name="Huch M."/>
        </authorList>
    </citation>
    <scope>NUCLEOTIDE SEQUENCE [LARGE SCALE GENOMIC DNA]</scope>
    <source>
        <strain evidence="7 10">ResAG-88</strain>
    </source>
</reference>
<dbReference type="EMBL" id="PPUQ01000014">
    <property type="protein sequence ID" value="RDC37075.1"/>
    <property type="molecule type" value="Genomic_DNA"/>
</dbReference>
<dbReference type="Pfam" id="PF01546">
    <property type="entry name" value="Peptidase_M20"/>
    <property type="match status" value="1"/>
</dbReference>
<dbReference type="EMBL" id="WPOM01000010">
    <property type="protein sequence ID" value="MVN32892.1"/>
    <property type="molecule type" value="Genomic_DNA"/>
</dbReference>
<dbReference type="PANTHER" id="PTHR45962">
    <property type="entry name" value="N-FATTY-ACYL-AMINO ACID SYNTHASE/HYDROLASE PM20D1"/>
    <property type="match status" value="1"/>
</dbReference>
<dbReference type="Pfam" id="PF07687">
    <property type="entry name" value="M20_dimer"/>
    <property type="match status" value="1"/>
</dbReference>
<evidence type="ECO:0000256" key="5">
    <source>
        <dbReference type="ARBA" id="ARBA00022833"/>
    </source>
</evidence>
<keyword evidence="5" id="KW-0862">Zinc</keyword>
<protein>
    <submittedName>
        <fullName evidence="7">M20/M25/M40 family metallo-hydrolase</fullName>
    </submittedName>
    <submittedName>
        <fullName evidence="8">Peptidase</fullName>
    </submittedName>
</protein>
<accession>A0A3F3PAY4</accession>
<organism evidence="7 10">
    <name type="scientific">Eggerthella lenta</name>
    <name type="common">Eubacterium lentum</name>
    <dbReference type="NCBI Taxonomy" id="84112"/>
    <lineage>
        <taxon>Bacteria</taxon>
        <taxon>Bacillati</taxon>
        <taxon>Actinomycetota</taxon>
        <taxon>Coriobacteriia</taxon>
        <taxon>Eggerthellales</taxon>
        <taxon>Eggerthellaceae</taxon>
        <taxon>Eggerthella</taxon>
    </lineage>
</organism>
<dbReference type="PANTHER" id="PTHR45962:SF1">
    <property type="entry name" value="N-FATTY-ACYL-AMINO ACID SYNTHASE_HYDROLASE PM20D1"/>
    <property type="match status" value="1"/>
</dbReference>
<dbReference type="InterPro" id="IPR002933">
    <property type="entry name" value="Peptidase_M20"/>
</dbReference>
<dbReference type="GO" id="GO:0046872">
    <property type="term" value="F:metal ion binding"/>
    <property type="evidence" value="ECO:0007669"/>
    <property type="project" value="UniProtKB-KW"/>
</dbReference>
<evidence type="ECO:0000313" key="10">
    <source>
        <dbReference type="Proteomes" id="UP000436429"/>
    </source>
</evidence>
<reference evidence="8 9" key="1">
    <citation type="journal article" date="2018" name="Elife">
        <title>Discovery and characterization of a prevalent human gut bacterial enzyme sufficient for the inactivation of a family of plant toxins.</title>
        <authorList>
            <person name="Koppel N."/>
            <person name="Bisanz J.E."/>
            <person name="Pandelia M.E."/>
            <person name="Turnbaugh P.J."/>
            <person name="Balskus E.P."/>
        </authorList>
    </citation>
    <scope>NUCLEOTIDE SEQUENCE [LARGE SCALE GENOMIC DNA]</scope>
    <source>
        <strain evidence="8 9">16A</strain>
    </source>
</reference>
<keyword evidence="3" id="KW-0479">Metal-binding</keyword>
<name>A0A3F3PAY4_EGGLN</name>
<sequence>MIVLAVVVALVALLAIVLVANAARLKPTPVSNPLPSSDARGDDAAVARFQELLRLPTVWDLHNPDADRSAFDEFVPLLRRLYPRVFDACELELIDGYGISLLWKGADRALAPVVLMAHHDVVSADASEWTHDPFAADIADGKIFARGAVDTKCIWAALMESAEHLLAEGYVPPRDVYFFSSNTEEDGGDTAPHMVERLEGIGRVPYMVLDEGGAVIDNPPLGVNGQFAVVGVAEKGIFNARIATCAEGGHAATPSLQDATAKLVSGLDGLQKNPPASKLSAPVAAMLRELAAHGGFGLRIVFANLWLFRPLVVRIMQGDSETAAMVRTTYALTQLEGSPAHNVIPKGAGATVNVRVDPSETVDAAFARIKERFDDRTTYELFEVSEPSPIAPFDGDPAFEYLRAVIRSVYPTAGIAPYVQTSCSDARHFHRICPRTYRFAGILFKGDQRNRVHGQDENLDVDSFKRGVGFYTEFIRHLDRLGK</sequence>
<comment type="similarity">
    <text evidence="1">Belongs to the peptidase M20A family.</text>
</comment>
<keyword evidence="4 7" id="KW-0378">Hydrolase</keyword>
<dbReference type="InterPro" id="IPR011650">
    <property type="entry name" value="Peptidase_M20_dimer"/>
</dbReference>
<dbReference type="GO" id="GO:0006508">
    <property type="term" value="P:proteolysis"/>
    <property type="evidence" value="ECO:0007669"/>
    <property type="project" value="UniProtKB-KW"/>
</dbReference>
<evidence type="ECO:0000256" key="4">
    <source>
        <dbReference type="ARBA" id="ARBA00022801"/>
    </source>
</evidence>
<evidence type="ECO:0000313" key="9">
    <source>
        <dbReference type="Proteomes" id="UP000253915"/>
    </source>
</evidence>
<evidence type="ECO:0000256" key="2">
    <source>
        <dbReference type="ARBA" id="ARBA00022670"/>
    </source>
</evidence>
<gene>
    <name evidence="8" type="ORF">C1853_10385</name>
    <name evidence="7" type="ORF">GO726_06875</name>
</gene>
<evidence type="ECO:0000313" key="8">
    <source>
        <dbReference type="EMBL" id="RDC37075.1"/>
    </source>
</evidence>
<dbReference type="SUPFAM" id="SSF55031">
    <property type="entry name" value="Bacterial exopeptidase dimerisation domain"/>
    <property type="match status" value="1"/>
</dbReference>
<dbReference type="Proteomes" id="UP000253915">
    <property type="component" value="Unassembled WGS sequence"/>
</dbReference>
<dbReference type="RefSeq" id="WP_009305006.1">
    <property type="nucleotide sequence ID" value="NZ_AP031442.1"/>
</dbReference>
<dbReference type="GO" id="GO:0008233">
    <property type="term" value="F:peptidase activity"/>
    <property type="evidence" value="ECO:0007669"/>
    <property type="project" value="UniProtKB-KW"/>
</dbReference>
<dbReference type="Proteomes" id="UP000436429">
    <property type="component" value="Unassembled WGS sequence"/>
</dbReference>
<dbReference type="AlphaFoldDB" id="A0A3F3PAY4"/>
<feature type="domain" description="Peptidase M20 dimerisation" evidence="6">
    <location>
        <begin position="233"/>
        <end position="375"/>
    </location>
</feature>
<evidence type="ECO:0000256" key="1">
    <source>
        <dbReference type="ARBA" id="ARBA00006247"/>
    </source>
</evidence>
<proteinExistence type="inferred from homology"/>
<comment type="caution">
    <text evidence="7">The sequence shown here is derived from an EMBL/GenBank/DDBJ whole genome shotgun (WGS) entry which is preliminary data.</text>
</comment>
<dbReference type="Gene3D" id="3.30.70.360">
    <property type="match status" value="1"/>
</dbReference>
<evidence type="ECO:0000259" key="6">
    <source>
        <dbReference type="Pfam" id="PF07687"/>
    </source>
</evidence>
<dbReference type="SUPFAM" id="SSF53187">
    <property type="entry name" value="Zn-dependent exopeptidases"/>
    <property type="match status" value="1"/>
</dbReference>
<evidence type="ECO:0000313" key="7">
    <source>
        <dbReference type="EMBL" id="MVN32892.1"/>
    </source>
</evidence>
<dbReference type="Gene3D" id="1.10.150.900">
    <property type="match status" value="1"/>
</dbReference>
<dbReference type="InterPro" id="IPR047177">
    <property type="entry name" value="Pept_M20A"/>
</dbReference>